<keyword evidence="2" id="KW-0677">Repeat</keyword>
<dbReference type="SUPFAM" id="SSF50978">
    <property type="entry name" value="WD40 repeat-like"/>
    <property type="match status" value="1"/>
</dbReference>
<evidence type="ECO:0000256" key="4">
    <source>
        <dbReference type="SAM" id="Phobius"/>
    </source>
</evidence>
<dbReference type="GO" id="GO:0006355">
    <property type="term" value="P:regulation of DNA-templated transcription"/>
    <property type="evidence" value="ECO:0007669"/>
    <property type="project" value="InterPro"/>
</dbReference>
<feature type="repeat" description="WD" evidence="3">
    <location>
        <begin position="459"/>
        <end position="501"/>
    </location>
</feature>
<dbReference type="FunFam" id="2.130.10.10:FF:000558">
    <property type="entry name" value="Topless-related protein 1"/>
    <property type="match status" value="1"/>
</dbReference>
<dbReference type="Gene3D" id="2.130.10.10">
    <property type="entry name" value="YVTN repeat-like/Quinoprotein amine dehydrogenase"/>
    <property type="match status" value="2"/>
</dbReference>
<dbReference type="Pfam" id="PF21359">
    <property type="entry name" value="zf_topless"/>
    <property type="match status" value="1"/>
</dbReference>
<name>A0AA38ZHW2_VITRO</name>
<dbReference type="InterPro" id="IPR048419">
    <property type="entry name" value="Topless_Znf"/>
</dbReference>
<proteinExistence type="predicted"/>
<dbReference type="Pfam" id="PF21889">
    <property type="entry name" value="TPR1-like_2nd"/>
    <property type="match status" value="1"/>
</dbReference>
<dbReference type="PANTHER" id="PTHR44083:SF35">
    <property type="entry name" value="TOPLESS-RELATED PROTEIN 4-LIKE ISOFORM X1"/>
    <property type="match status" value="1"/>
</dbReference>
<comment type="caution">
    <text evidence="6">The sequence shown here is derived from an EMBL/GenBank/DDBJ whole genome shotgun (WGS) entry which is preliminary data.</text>
</comment>
<keyword evidence="4" id="KW-0812">Transmembrane</keyword>
<dbReference type="InterPro" id="IPR027728">
    <property type="entry name" value="Topless_fam"/>
</dbReference>
<organism evidence="6 7">
    <name type="scientific">Vitis rotundifolia</name>
    <name type="common">Muscadine grape</name>
    <dbReference type="NCBI Taxonomy" id="103349"/>
    <lineage>
        <taxon>Eukaryota</taxon>
        <taxon>Viridiplantae</taxon>
        <taxon>Streptophyta</taxon>
        <taxon>Embryophyta</taxon>
        <taxon>Tracheophyta</taxon>
        <taxon>Spermatophyta</taxon>
        <taxon>Magnoliopsida</taxon>
        <taxon>eudicotyledons</taxon>
        <taxon>Gunneridae</taxon>
        <taxon>Pentapetalae</taxon>
        <taxon>rosids</taxon>
        <taxon>Vitales</taxon>
        <taxon>Vitaceae</taxon>
        <taxon>Viteae</taxon>
        <taxon>Vitis</taxon>
    </lineage>
</organism>
<dbReference type="Proteomes" id="UP001168098">
    <property type="component" value="Unassembled WGS sequence"/>
</dbReference>
<dbReference type="PROSITE" id="PS50082">
    <property type="entry name" value="WD_REPEATS_2"/>
    <property type="match status" value="1"/>
</dbReference>
<reference evidence="6 7" key="1">
    <citation type="journal article" date="2023" name="BMC Biotechnol.">
        <title>Vitis rotundifolia cv Carlos genome sequencing.</title>
        <authorList>
            <person name="Huff M."/>
            <person name="Hulse-Kemp A."/>
            <person name="Scheffler B."/>
            <person name="Youngblood R."/>
            <person name="Simpson S."/>
            <person name="Babiker E."/>
            <person name="Staton M."/>
        </authorList>
    </citation>
    <scope>NUCLEOTIDE SEQUENCE [LARGE SCALE GENOMIC DNA]</scope>
    <source>
        <tissue evidence="6">Leaf</tissue>
    </source>
</reference>
<dbReference type="PROSITE" id="PS50897">
    <property type="entry name" value="CTLH"/>
    <property type="match status" value="1"/>
</dbReference>
<keyword evidence="1 3" id="KW-0853">WD repeat</keyword>
<feature type="transmembrane region" description="Helical" evidence="4">
    <location>
        <begin position="781"/>
        <end position="798"/>
    </location>
</feature>
<dbReference type="InterPro" id="IPR006594">
    <property type="entry name" value="LisH"/>
</dbReference>
<dbReference type="PANTHER" id="PTHR44083">
    <property type="entry name" value="TOPLESS-RELATED PROTEIN 1-RELATED"/>
    <property type="match status" value="1"/>
</dbReference>
<dbReference type="InterPro" id="IPR006595">
    <property type="entry name" value="CTLH_C"/>
</dbReference>
<dbReference type="Pfam" id="PF00400">
    <property type="entry name" value="WD40"/>
    <property type="match status" value="2"/>
</dbReference>
<dbReference type="SMART" id="SM00320">
    <property type="entry name" value="WD40"/>
    <property type="match status" value="6"/>
</dbReference>
<dbReference type="InterPro" id="IPR015943">
    <property type="entry name" value="WD40/YVTN_repeat-like_dom_sf"/>
</dbReference>
<gene>
    <name evidence="6" type="ORF">PVL29_014377</name>
</gene>
<dbReference type="InterPro" id="IPR019775">
    <property type="entry name" value="WD40_repeat_CS"/>
</dbReference>
<dbReference type="InterPro" id="IPR036322">
    <property type="entry name" value="WD40_repeat_dom_sf"/>
</dbReference>
<keyword evidence="4" id="KW-0472">Membrane</keyword>
<evidence type="ECO:0000313" key="7">
    <source>
        <dbReference type="Proteomes" id="UP001168098"/>
    </source>
</evidence>
<keyword evidence="7" id="KW-1185">Reference proteome</keyword>
<dbReference type="EMBL" id="JARBHA010000011">
    <property type="protein sequence ID" value="KAJ9688693.1"/>
    <property type="molecule type" value="Genomic_DNA"/>
</dbReference>
<dbReference type="PROSITE" id="PS00678">
    <property type="entry name" value="WD_REPEATS_1"/>
    <property type="match status" value="1"/>
</dbReference>
<dbReference type="InterPro" id="IPR001680">
    <property type="entry name" value="WD40_rpt"/>
</dbReference>
<evidence type="ECO:0000259" key="5">
    <source>
        <dbReference type="PROSITE" id="PS50897"/>
    </source>
</evidence>
<dbReference type="PROSITE" id="PS50896">
    <property type="entry name" value="LISH"/>
    <property type="match status" value="1"/>
</dbReference>
<protein>
    <recommendedName>
        <fullName evidence="5">CTLH domain-containing protein</fullName>
    </recommendedName>
</protein>
<feature type="transmembrane region" description="Helical" evidence="4">
    <location>
        <begin position="818"/>
        <end position="840"/>
    </location>
</feature>
<evidence type="ECO:0000256" key="2">
    <source>
        <dbReference type="ARBA" id="ARBA00022737"/>
    </source>
</evidence>
<feature type="domain" description="CTLH" evidence="5">
    <location>
        <begin position="34"/>
        <end position="92"/>
    </location>
</feature>
<accession>A0AA38ZHW2</accession>
<dbReference type="InterPro" id="IPR054532">
    <property type="entry name" value="TPL_SMU1_LisH-like"/>
</dbReference>
<evidence type="ECO:0000256" key="3">
    <source>
        <dbReference type="PROSITE-ProRule" id="PRU00221"/>
    </source>
</evidence>
<evidence type="ECO:0000313" key="6">
    <source>
        <dbReference type="EMBL" id="KAJ9688693.1"/>
    </source>
</evidence>
<dbReference type="SMART" id="SM00668">
    <property type="entry name" value="CTLH"/>
    <property type="match status" value="1"/>
</dbReference>
<dbReference type="SMART" id="SM00667">
    <property type="entry name" value="LisH"/>
    <property type="match status" value="1"/>
</dbReference>
<keyword evidence="4" id="KW-1133">Transmembrane helix</keyword>
<dbReference type="AlphaFoldDB" id="A0AA38ZHW2"/>
<dbReference type="Pfam" id="PF17814">
    <property type="entry name" value="LisH_TPL"/>
    <property type="match status" value="1"/>
</dbReference>
<dbReference type="InterPro" id="IPR054080">
    <property type="entry name" value="TPR1-like_2nd"/>
</dbReference>
<evidence type="ECO:0000256" key="1">
    <source>
        <dbReference type="ARBA" id="ARBA00022574"/>
    </source>
</evidence>
<sequence>MSSLSRELVFLILQFLDEEKFKETVHKLEQESGFFFNMRYFEETVTNGEWDDVEKYLSGFTKVDDNRYSMKIFFEIRKQKYLEALDKRDRAKAVEILVKDLKVFSAFNEELFKEITQLLTLENFRDNEQLSKYGDTKSARGIMLAELKKLIEANPLFRDKLQFPSLKNSRLRTLINQSLNWQHQLCKNPKANPDIKTLFVDHTCGQPNGARAPSPVTNPLMGAVPKAGGFPPLSAHGPFQPAPAPLPTSLAGWMANPSPVPHPSASAGPMGLATANNTAAILKRPRTPPTNNPAMDYQTADSEHVLKRPRPFGISDEVNNLPVNILPVAYTGQSHGQSSYSSDDLPKTVVMSLPQGSTVKSMDFHPVQQILLLVGTNMGDIMVWDLGSRERLAIKNFKVWELGSCSMGLQASLANDYPASVNRVMWSPDGTLFGVAYSKHIVHLYSYHNGDDLRNHLEIEAHVGSVNDLAFSYPNKLCVVTCGDDRFIKVWDANTGSKQYTFEGHEAPVYSVCPHHKESIQFIFSTATDGKIKAWLYDNLGSRVDYDAPGHSSTTMAYSADGTRLFSCGTNKEGDSYIVEWNESEGAVKRTYHGLGKRSVGVVQFDTTKNRFLAAGDEFLVKFWDMDNINLLMTTDAEGGLPASPCIRFNKEGILLAVSTNENGIKILANQEGIRLLRTMENRSFDASRVASAAVVKAPAIGTFPPANPAVGASIGDRAAPVAAMVGMNSDNRSLVDVKPRIADESGEKSRIWKLTEINEQSQCRSLRLPDNLTAMRVSRLMYTNSGLAILALASNAVHKLWKWQRNDRNITTKVFILFYFIFVLEHCISIVSLLISMSLRLLTICLL</sequence>